<accession>A0A6J8DW68</accession>
<protein>
    <submittedName>
        <fullName evidence="1">Uncharacterized protein</fullName>
    </submittedName>
</protein>
<dbReference type="Gene3D" id="1.10.533.10">
    <property type="entry name" value="Death Domain, Fas"/>
    <property type="match status" value="1"/>
</dbReference>
<dbReference type="AlphaFoldDB" id="A0A6J8DW68"/>
<gene>
    <name evidence="1" type="ORF">MCOR_45849</name>
</gene>
<reference evidence="1 2" key="1">
    <citation type="submission" date="2020-06" db="EMBL/GenBank/DDBJ databases">
        <authorList>
            <person name="Li R."/>
            <person name="Bekaert M."/>
        </authorList>
    </citation>
    <scope>NUCLEOTIDE SEQUENCE [LARGE SCALE GENOMIC DNA]</scope>
    <source>
        <strain evidence="2">wild</strain>
    </source>
</reference>
<evidence type="ECO:0000313" key="2">
    <source>
        <dbReference type="Proteomes" id="UP000507470"/>
    </source>
</evidence>
<keyword evidence="2" id="KW-1185">Reference proteome</keyword>
<organism evidence="1 2">
    <name type="scientific">Mytilus coruscus</name>
    <name type="common">Sea mussel</name>
    <dbReference type="NCBI Taxonomy" id="42192"/>
    <lineage>
        <taxon>Eukaryota</taxon>
        <taxon>Metazoa</taxon>
        <taxon>Spiralia</taxon>
        <taxon>Lophotrochozoa</taxon>
        <taxon>Mollusca</taxon>
        <taxon>Bivalvia</taxon>
        <taxon>Autobranchia</taxon>
        <taxon>Pteriomorphia</taxon>
        <taxon>Mytilida</taxon>
        <taxon>Mytiloidea</taxon>
        <taxon>Mytilidae</taxon>
        <taxon>Mytilinae</taxon>
        <taxon>Mytilus</taxon>
    </lineage>
</organism>
<proteinExistence type="predicted"/>
<dbReference type="Proteomes" id="UP000507470">
    <property type="component" value="Unassembled WGS sequence"/>
</dbReference>
<dbReference type="OrthoDB" id="6099215at2759"/>
<dbReference type="SUPFAM" id="SSF47986">
    <property type="entry name" value="DEATH domain"/>
    <property type="match status" value="1"/>
</dbReference>
<evidence type="ECO:0000313" key="1">
    <source>
        <dbReference type="EMBL" id="CAC5412879.1"/>
    </source>
</evidence>
<sequence length="519" mass="61093">MEECEREVLKELNSDIFEDLDPLYILPYLFQILPSEVYEELKNIGTNSEYRHDRVDILMEHVLGSDSITLAEFCNALAFQNAYPFINDKIEDRLKQKHQNKEVYPCIKGQLSKNRLELVKFRHTLSNYSLTGKQKLFDKVLDKVCKRWTNSLNENLNIHDRQKLADLYFFARDAQCENMRLRYNKNILISDVLSEILKVAPYTTNPTLTIMMYNARTGSAMIMVDPSTHSTAFRNHIELAEQNTDLVPACRETGNVFTIKYNFEYLNYERMGDIKLKKSLFRTAEKAIDHFCREYEMVAKDFRDIFMIKLSHLHLGIGVLGNNIKNAVITETDITQAKWRINTIDIENLTDRWKWGYYIAKSKLTWFENDLDTAFKQAKTAYSYAIKGDFKTEIKGTEDIINQIKSKLNVVQPQPSRSYYDNVCENDVISSKRFYNAQMMQMTYLSEYETYTLHSNILHKYQVAVKPGLFSTFSKLQFHKYEHCHDLQLMEELAETTCNVVNNFTRNHKRCFRFSKKLF</sequence>
<dbReference type="EMBL" id="CACVKT020008115">
    <property type="protein sequence ID" value="CAC5412879.1"/>
    <property type="molecule type" value="Genomic_DNA"/>
</dbReference>
<name>A0A6J8DW68_MYTCO</name>
<dbReference type="InterPro" id="IPR011029">
    <property type="entry name" value="DEATH-like_dom_sf"/>
</dbReference>
<dbReference type="CDD" id="cd01671">
    <property type="entry name" value="CARD"/>
    <property type="match status" value="1"/>
</dbReference>